<dbReference type="PROSITE" id="PS50003">
    <property type="entry name" value="PH_DOMAIN"/>
    <property type="match status" value="1"/>
</dbReference>
<feature type="compositionally biased region" description="Acidic residues" evidence="3">
    <location>
        <begin position="527"/>
        <end position="539"/>
    </location>
</feature>
<comment type="caution">
    <text evidence="5">The sequence shown here is derived from an EMBL/GenBank/DDBJ whole genome shotgun (WGS) entry which is preliminary data.</text>
</comment>
<dbReference type="FunFam" id="2.30.29.30:FF:000311">
    <property type="entry name" value="GTP binding protein (Bud4)"/>
    <property type="match status" value="1"/>
</dbReference>
<proteinExistence type="predicted"/>
<protein>
    <submittedName>
        <fullName evidence="5">Bud site selection protein bud4</fullName>
    </submittedName>
</protein>
<feature type="region of interest" description="Disordered" evidence="3">
    <location>
        <begin position="1230"/>
        <end position="1295"/>
    </location>
</feature>
<feature type="region of interest" description="Disordered" evidence="3">
    <location>
        <begin position="193"/>
        <end position="212"/>
    </location>
</feature>
<feature type="compositionally biased region" description="Basic and acidic residues" evidence="3">
    <location>
        <begin position="317"/>
        <end position="329"/>
    </location>
</feature>
<feature type="compositionally biased region" description="Polar residues" evidence="3">
    <location>
        <begin position="11"/>
        <end position="42"/>
    </location>
</feature>
<feature type="region of interest" description="Disordered" evidence="3">
    <location>
        <begin position="1062"/>
        <end position="1141"/>
    </location>
</feature>
<feature type="region of interest" description="Disordered" evidence="3">
    <location>
        <begin position="800"/>
        <end position="845"/>
    </location>
</feature>
<feature type="region of interest" description="Disordered" evidence="3">
    <location>
        <begin position="72"/>
        <end position="139"/>
    </location>
</feature>
<dbReference type="Gene3D" id="2.30.29.30">
    <property type="entry name" value="Pleckstrin-homology domain (PH domain)/Phosphotyrosine-binding domain (PTB)"/>
    <property type="match status" value="1"/>
</dbReference>
<evidence type="ECO:0000256" key="3">
    <source>
        <dbReference type="SAM" id="MobiDB-lite"/>
    </source>
</evidence>
<keyword evidence="2" id="KW-0131">Cell cycle</keyword>
<dbReference type="InterPro" id="IPR001849">
    <property type="entry name" value="PH_domain"/>
</dbReference>
<feature type="region of interest" description="Disordered" evidence="3">
    <location>
        <begin position="619"/>
        <end position="696"/>
    </location>
</feature>
<feature type="compositionally biased region" description="Basic and acidic residues" evidence="3">
    <location>
        <begin position="944"/>
        <end position="954"/>
    </location>
</feature>
<dbReference type="PANTHER" id="PTHR36100">
    <property type="entry name" value="BUD SITE SELECTION PROTEIN 4"/>
    <property type="match status" value="1"/>
</dbReference>
<feature type="compositionally biased region" description="Basic and acidic residues" evidence="3">
    <location>
        <begin position="1647"/>
        <end position="1657"/>
    </location>
</feature>
<feature type="region of interest" description="Disordered" evidence="3">
    <location>
        <begin position="1571"/>
        <end position="1657"/>
    </location>
</feature>
<feature type="region of interest" description="Disordered" evidence="3">
    <location>
        <begin position="526"/>
        <end position="597"/>
    </location>
</feature>
<dbReference type="InterPro" id="IPR052007">
    <property type="entry name" value="Bud4"/>
</dbReference>
<evidence type="ECO:0000256" key="2">
    <source>
        <dbReference type="ARBA" id="ARBA00023306"/>
    </source>
</evidence>
<accession>A0AAN7VYG9</accession>
<dbReference type="SMART" id="SM00233">
    <property type="entry name" value="PH"/>
    <property type="match status" value="1"/>
</dbReference>
<evidence type="ECO:0000313" key="6">
    <source>
        <dbReference type="Proteomes" id="UP001310594"/>
    </source>
</evidence>
<feature type="region of interest" description="Disordered" evidence="3">
    <location>
        <begin position="233"/>
        <end position="476"/>
    </location>
</feature>
<feature type="region of interest" description="Disordered" evidence="3">
    <location>
        <begin position="860"/>
        <end position="961"/>
    </location>
</feature>
<feature type="compositionally biased region" description="Polar residues" evidence="3">
    <location>
        <begin position="804"/>
        <end position="814"/>
    </location>
</feature>
<name>A0AAN7VYG9_9PEZI</name>
<dbReference type="GO" id="GO:0051301">
    <property type="term" value="P:cell division"/>
    <property type="evidence" value="ECO:0007669"/>
    <property type="project" value="UniProtKB-KW"/>
</dbReference>
<feature type="compositionally biased region" description="Basic and acidic residues" evidence="3">
    <location>
        <begin position="869"/>
        <end position="884"/>
    </location>
</feature>
<dbReference type="CDD" id="cd13278">
    <property type="entry name" value="PH_Bud4"/>
    <property type="match status" value="1"/>
</dbReference>
<feature type="domain" description="PH" evidence="4">
    <location>
        <begin position="1426"/>
        <end position="1549"/>
    </location>
</feature>
<dbReference type="SUPFAM" id="SSF50729">
    <property type="entry name" value="PH domain-like"/>
    <property type="match status" value="1"/>
</dbReference>
<feature type="region of interest" description="Disordered" evidence="3">
    <location>
        <begin position="1482"/>
        <end position="1503"/>
    </location>
</feature>
<dbReference type="InterPro" id="IPR011993">
    <property type="entry name" value="PH-like_dom_sf"/>
</dbReference>
<feature type="compositionally biased region" description="Polar residues" evidence="3">
    <location>
        <begin position="1089"/>
        <end position="1098"/>
    </location>
</feature>
<feature type="compositionally biased region" description="Low complexity" evidence="3">
    <location>
        <begin position="1249"/>
        <end position="1259"/>
    </location>
</feature>
<evidence type="ECO:0000259" key="4">
    <source>
        <dbReference type="PROSITE" id="PS50003"/>
    </source>
</evidence>
<feature type="compositionally biased region" description="Polar residues" evidence="3">
    <location>
        <begin position="245"/>
        <end position="261"/>
    </location>
</feature>
<organism evidence="5 6">
    <name type="scientific">Elasticomyces elasticus</name>
    <dbReference type="NCBI Taxonomy" id="574655"/>
    <lineage>
        <taxon>Eukaryota</taxon>
        <taxon>Fungi</taxon>
        <taxon>Dikarya</taxon>
        <taxon>Ascomycota</taxon>
        <taxon>Pezizomycotina</taxon>
        <taxon>Dothideomycetes</taxon>
        <taxon>Dothideomycetidae</taxon>
        <taxon>Mycosphaerellales</taxon>
        <taxon>Teratosphaeriaceae</taxon>
        <taxon>Elasticomyces</taxon>
    </lineage>
</organism>
<feature type="compositionally biased region" description="Low complexity" evidence="3">
    <location>
        <begin position="111"/>
        <end position="124"/>
    </location>
</feature>
<feature type="compositionally biased region" description="Basic and acidic residues" evidence="3">
    <location>
        <begin position="1272"/>
        <end position="1295"/>
    </location>
</feature>
<dbReference type="EMBL" id="JAVRQU010000001">
    <property type="protein sequence ID" value="KAK5708069.1"/>
    <property type="molecule type" value="Genomic_DNA"/>
</dbReference>
<gene>
    <name evidence="5" type="primary">BUD4</name>
    <name evidence="5" type="ORF">LTR97_000609</name>
</gene>
<dbReference type="GO" id="GO:0005525">
    <property type="term" value="F:GTP binding"/>
    <property type="evidence" value="ECO:0007669"/>
    <property type="project" value="TreeGrafter"/>
</dbReference>
<dbReference type="Proteomes" id="UP001310594">
    <property type="component" value="Unassembled WGS sequence"/>
</dbReference>
<evidence type="ECO:0000313" key="5">
    <source>
        <dbReference type="EMBL" id="KAK5708069.1"/>
    </source>
</evidence>
<sequence>MENVQPLRISKTPNNKMATSRPLQEIGSSSQRRNSPSYNQATRVRDNAPATKHIYIYIETNLPSPTQKMIVSRESSPYTENAPPSSPFPTSPNTTNSINLTVKRMSPFRFTNSTSTNDENNNNTPEQSPSPSISPKRRTSIERLKQASRVKNSNIFALESKDAYDPNSMPIVERPAANRPLSQQFANNSFTRFDSLKKENNPVSPQRPNGHKRSETEIFLPTMGMLQSPRNVALPASPEKHAGSPSPTKSALRTSMFNLPGNSFDPDAGTWSDTEERVPTPRGGILHRQNKSVTFHADPPTINEYEQQTPEPSVSVEGDHDREGSREGSWESSDSFEQQGDYSFERYSSLEQQEIEMEREGSGSVSDGELEKADVVLPEDWTRMSPEAARTQLVNEEDDVFDASPSPSPAHRREGVGREVSVASDGEARPLPPLPAFIKNFLHPKATAQSTARGQEEGAGDAHGVPEELTVTNLDTGEKLDVQVRVAEAGVEEDESLVGDLSEFASAPPRISRESILRKVRGTKYDFEDEDSEGEEEGAEVTRPTYRELAELGPDVAIQSRENSRETSWNHLGRYSGAEEETGHNHSDGYGAPAATFEQEEVVVKDEPLDEEEGVDMNAIPEAVPEAEGLAYLPPRSPTRMGMDDYERQSSVLHHRLSSEESAGQVEEEDDDASRYSSMEPEAESTMLHHGSTEQEVEGKQSLMDAMGLLSVKDYSLPAASPAETSYAQEYAFPATAPASNTVPSRKSFVGLPSYLGSGEYDFGMGAFGAPLAETSAERKLDLDAKPVLQSTREMWQPALDSLPLQQAEHSSPARTEDDDRFAQAEYVDPASLVSPPGSPDSVIQHRTSDVSSMYDDVVDDGFELQPEPQREPEPEVVIPERRATIKTGGKLKARPSVSRADLDAMGQQRQMESEEPMPEMPMQYRDAETGTDDEDQQSQTSTEKADSLVDDKATHRRQSRKMLNLNIPQGTAADLSLGLESEFDKVIESQKVCSPFLPAPLFARFDAELHSTHNHASVDADMPSPFQPHTAFAASAGADTHSPRSQKGYLMRQNTKVVVASNRNFSGDSNGTNVSADSNATAKPATRGTRSANSSPRKPSAEQFLKIEPWNGTSRRKSVRQASSQRSGPAPPLPGQESVALSSVDEDACGSLEDEVPEGTERGRLFVKVVGVKELELPLPRNDRVNFQLTLDNGLHCVTTADLELGKQAPIGQEFELVVQEDLEFQLTLSTKLPPAPRREVPTPTPSSPTKSVKSSKSGGFAARFLSSPRKRAEKERVEREAQEAEERRVRDEAARKRASVAPTAWDLMHELVNAADGSFARAYVNLKAHEGECFGRMVTVDVPCYNEWALERDVNVVHSVRSKRGDRQGPVRRPPYVVGKLEVQLLYVPKPRGMGEEAMPKSMGGAMREMARATAEAGDGVIKEVVREGCLSQQGGDCTHWRRRFFRLQGSRLTAYHEHTHQKRAVVNLAKASRLVDDKSSLVANPTSSSPAKGGRRKSAFAEEDEGYQYVEEGFRIRFANGETIDFYADSAAEKDEWMKALSQVIGKPAVEAKKVEQRWTDLVLARERGTNASSASEHGSSSPIKSGGTDVKDFTRPPPPPAMQRQPSERKALPTRSAPTSPMKGYAPPPRARTPPMASRSGGRSRDAVKSMIF</sequence>
<feature type="compositionally biased region" description="Polar residues" evidence="3">
    <location>
        <begin position="1484"/>
        <end position="1493"/>
    </location>
</feature>
<evidence type="ECO:0000256" key="1">
    <source>
        <dbReference type="ARBA" id="ARBA00022618"/>
    </source>
</evidence>
<keyword evidence="1" id="KW-0132">Cell division</keyword>
<dbReference type="Pfam" id="PF00169">
    <property type="entry name" value="PH"/>
    <property type="match status" value="1"/>
</dbReference>
<feature type="region of interest" description="Disordered" evidence="3">
    <location>
        <begin position="1"/>
        <end position="46"/>
    </location>
</feature>
<dbReference type="PANTHER" id="PTHR36100:SF1">
    <property type="entry name" value="BUD SITE SELECTION PROTEIN 4"/>
    <property type="match status" value="1"/>
</dbReference>
<feature type="compositionally biased region" description="Polar residues" evidence="3">
    <location>
        <begin position="1062"/>
        <end position="1082"/>
    </location>
</feature>
<reference evidence="5" key="1">
    <citation type="submission" date="2023-08" db="EMBL/GenBank/DDBJ databases">
        <title>Black Yeasts Isolated from many extreme environments.</title>
        <authorList>
            <person name="Coleine C."/>
            <person name="Stajich J.E."/>
            <person name="Selbmann L."/>
        </authorList>
    </citation>
    <scope>NUCLEOTIDE SEQUENCE</scope>
    <source>
        <strain evidence="5">CCFEE 5810</strain>
    </source>
</reference>
<feature type="compositionally biased region" description="Low complexity" evidence="3">
    <location>
        <begin position="1576"/>
        <end position="1585"/>
    </location>
</feature>
<feature type="compositionally biased region" description="Low complexity" evidence="3">
    <location>
        <begin position="91"/>
        <end position="101"/>
    </location>
</feature>